<dbReference type="InterPro" id="IPR012349">
    <property type="entry name" value="Split_barrel_FMN-bd"/>
</dbReference>
<name>A0A081BYJ3_VECG1</name>
<evidence type="ECO:0000313" key="3">
    <source>
        <dbReference type="EMBL" id="GAK57398.1"/>
    </source>
</evidence>
<sequence>MERQVIAVEQFLVSAHTLWSKRWLLLTSGDFAKHHFNSMTVGWGSFGTMWARPFAQIVVRPTRYTFEFMEQYDTFTLCAFPSAYQRALQITGSKSGRAGDKIKAAGLTPMAASQIAAPGFAEAELIIECRKMYWDDLNPAQFLDPEIENNYPLKDYHRIYFGEILSISGVKSYCM</sequence>
<comment type="similarity">
    <text evidence="1">Belongs to the flavoredoxin family.</text>
</comment>
<evidence type="ECO:0000259" key="2">
    <source>
        <dbReference type="Pfam" id="PF01613"/>
    </source>
</evidence>
<dbReference type="HOGENOM" id="CLU_102849_0_0_0"/>
<gene>
    <name evidence="3" type="ORF">U27_04365</name>
</gene>
<dbReference type="InterPro" id="IPR002563">
    <property type="entry name" value="Flavin_Rdtase-like_dom"/>
</dbReference>
<dbReference type="PANTHER" id="PTHR43567:SF5">
    <property type="entry name" value="HYPOTHETICAL CYTOSOLIC PROTEIN"/>
    <property type="match status" value="1"/>
</dbReference>
<organism evidence="3">
    <name type="scientific">Vecturithrix granuli</name>
    <dbReference type="NCBI Taxonomy" id="1499967"/>
    <lineage>
        <taxon>Bacteria</taxon>
        <taxon>Candidatus Moduliflexota</taxon>
        <taxon>Candidatus Vecturitrichia</taxon>
        <taxon>Candidatus Vecturitrichales</taxon>
        <taxon>Candidatus Vecturitrichaceae</taxon>
        <taxon>Candidatus Vecturithrix</taxon>
    </lineage>
</organism>
<dbReference type="InterPro" id="IPR052174">
    <property type="entry name" value="Flavoredoxin"/>
</dbReference>
<accession>A0A081BYJ3</accession>
<dbReference type="GO" id="GO:0016646">
    <property type="term" value="F:oxidoreductase activity, acting on the CH-NH group of donors, NAD or NADP as acceptor"/>
    <property type="evidence" value="ECO:0007669"/>
    <property type="project" value="UniProtKB-ARBA"/>
</dbReference>
<dbReference type="STRING" id="1499967.U27_04365"/>
<evidence type="ECO:0000256" key="1">
    <source>
        <dbReference type="ARBA" id="ARBA00038054"/>
    </source>
</evidence>
<dbReference type="Proteomes" id="UP000030661">
    <property type="component" value="Unassembled WGS sequence"/>
</dbReference>
<proteinExistence type="inferred from homology"/>
<dbReference type="EMBL" id="DF820466">
    <property type="protein sequence ID" value="GAK57398.1"/>
    <property type="molecule type" value="Genomic_DNA"/>
</dbReference>
<protein>
    <submittedName>
        <fullName evidence="3">Flavin reductase domain protein FMN-binding</fullName>
    </submittedName>
</protein>
<evidence type="ECO:0000313" key="4">
    <source>
        <dbReference type="Proteomes" id="UP000030661"/>
    </source>
</evidence>
<dbReference type="GO" id="GO:0010181">
    <property type="term" value="F:FMN binding"/>
    <property type="evidence" value="ECO:0007669"/>
    <property type="project" value="InterPro"/>
</dbReference>
<dbReference type="SUPFAM" id="SSF50475">
    <property type="entry name" value="FMN-binding split barrel"/>
    <property type="match status" value="1"/>
</dbReference>
<dbReference type="AlphaFoldDB" id="A0A081BYJ3"/>
<keyword evidence="4" id="KW-1185">Reference proteome</keyword>
<feature type="domain" description="Flavin reductase like" evidence="2">
    <location>
        <begin position="26"/>
        <end position="132"/>
    </location>
</feature>
<dbReference type="Pfam" id="PF01613">
    <property type="entry name" value="Flavin_Reduct"/>
    <property type="match status" value="1"/>
</dbReference>
<dbReference type="Gene3D" id="2.30.110.10">
    <property type="entry name" value="Electron Transport, Fmn-binding Protein, Chain A"/>
    <property type="match status" value="1"/>
</dbReference>
<dbReference type="eggNOG" id="COG1853">
    <property type="taxonomic scope" value="Bacteria"/>
</dbReference>
<dbReference type="PANTHER" id="PTHR43567">
    <property type="entry name" value="FLAVOREDOXIN-RELATED-RELATED"/>
    <property type="match status" value="1"/>
</dbReference>
<reference evidence="3" key="1">
    <citation type="journal article" date="2015" name="PeerJ">
        <title>First genomic representation of candidate bacterial phylum KSB3 points to enhanced environmental sensing as a trigger of wastewater bulking.</title>
        <authorList>
            <person name="Sekiguchi Y."/>
            <person name="Ohashi A."/>
            <person name="Parks D.H."/>
            <person name="Yamauchi T."/>
            <person name="Tyson G.W."/>
            <person name="Hugenholtz P."/>
        </authorList>
    </citation>
    <scope>NUCLEOTIDE SEQUENCE [LARGE SCALE GENOMIC DNA]</scope>
</reference>